<gene>
    <name evidence="1" type="ORF">D4L85_09160</name>
</gene>
<dbReference type="EMBL" id="CP032382">
    <property type="protein sequence ID" value="AYB30739.1"/>
    <property type="molecule type" value="Genomic_DNA"/>
</dbReference>
<dbReference type="Proteomes" id="UP000266183">
    <property type="component" value="Chromosome"/>
</dbReference>
<proteinExistence type="predicted"/>
<protein>
    <submittedName>
        <fullName evidence="1">Uncharacterized protein</fullName>
    </submittedName>
</protein>
<evidence type="ECO:0000313" key="1">
    <source>
        <dbReference type="EMBL" id="AYB30739.1"/>
    </source>
</evidence>
<keyword evidence="2" id="KW-1185">Reference proteome</keyword>
<sequence length="147" mass="17012">MQEHSFVDEVIKGTLKHKGKEYSRTVRKYSWGSTDTIFSRVDHKGTSYYLDVKSRQETMDIPGELKVGLAWISSDGAWKYMIKSLSETLSTPGNKFENCLVIKAEQVTGRDKEKLQTYYIYYVKDIGYVGSKVEQGLMAYLEKWELK</sequence>
<evidence type="ECO:0000313" key="2">
    <source>
        <dbReference type="Proteomes" id="UP000266183"/>
    </source>
</evidence>
<reference evidence="2" key="1">
    <citation type="submission" date="2018-09" db="EMBL/GenBank/DDBJ databases">
        <title>Chryseolinea sp. KIS68-18 isolated from soil.</title>
        <authorList>
            <person name="Weon H.-Y."/>
            <person name="Kwon S.-W."/>
            <person name="Lee S.A."/>
        </authorList>
    </citation>
    <scope>NUCLEOTIDE SEQUENCE [LARGE SCALE GENOMIC DNA]</scope>
    <source>
        <strain evidence="2">KIS68-18</strain>
    </source>
</reference>
<dbReference type="KEGG" id="chk:D4L85_09160"/>
<dbReference type="AlphaFoldDB" id="A0A385SHR8"/>
<accession>A0A385SHR8</accession>
<name>A0A385SHR8_9BACT</name>
<organism evidence="1 2">
    <name type="scientific">Chryseolinea soli</name>
    <dbReference type="NCBI Taxonomy" id="2321403"/>
    <lineage>
        <taxon>Bacteria</taxon>
        <taxon>Pseudomonadati</taxon>
        <taxon>Bacteroidota</taxon>
        <taxon>Cytophagia</taxon>
        <taxon>Cytophagales</taxon>
        <taxon>Fulvivirgaceae</taxon>
        <taxon>Chryseolinea</taxon>
    </lineage>
</organism>